<dbReference type="PANTHER" id="PTHR11361">
    <property type="entry name" value="DNA MISMATCH REPAIR PROTEIN MUTS FAMILY MEMBER"/>
    <property type="match status" value="1"/>
</dbReference>
<feature type="compositionally biased region" description="Basic and acidic residues" evidence="10">
    <location>
        <begin position="324"/>
        <end position="337"/>
    </location>
</feature>
<organism evidence="12 13">
    <name type="scientific">Polypterus senegalus</name>
    <name type="common">Senegal bichir</name>
    <dbReference type="NCBI Taxonomy" id="55291"/>
    <lineage>
        <taxon>Eukaryota</taxon>
        <taxon>Metazoa</taxon>
        <taxon>Chordata</taxon>
        <taxon>Craniata</taxon>
        <taxon>Vertebrata</taxon>
        <taxon>Euteleostomi</taxon>
        <taxon>Actinopterygii</taxon>
        <taxon>Polypteriformes</taxon>
        <taxon>Polypteridae</taxon>
        <taxon>Polypterus</taxon>
    </lineage>
</organism>
<dbReference type="SUPFAM" id="SSF53150">
    <property type="entry name" value="DNA repair protein MutS, domain II"/>
    <property type="match status" value="1"/>
</dbReference>
<dbReference type="EMBL" id="JAATIS010000859">
    <property type="protein sequence ID" value="KAG2467036.1"/>
    <property type="molecule type" value="Genomic_DNA"/>
</dbReference>
<keyword evidence="13" id="KW-1185">Reference proteome</keyword>
<evidence type="ECO:0000313" key="12">
    <source>
        <dbReference type="EMBL" id="KAG2467036.1"/>
    </source>
</evidence>
<dbReference type="InterPro" id="IPR036187">
    <property type="entry name" value="DNA_mismatch_repair_MutS_sf"/>
</dbReference>
<comment type="similarity">
    <text evidence="2">Belongs to the DNA mismatch repair MutS family.</text>
</comment>
<dbReference type="PIRSF" id="PIRSF037677">
    <property type="entry name" value="DNA_mis_repair_Msh6"/>
    <property type="match status" value="1"/>
</dbReference>
<evidence type="ECO:0000256" key="10">
    <source>
        <dbReference type="SAM" id="MobiDB-lite"/>
    </source>
</evidence>
<dbReference type="FunFam" id="1.10.1420.10:FF:000006">
    <property type="entry name" value="DNA mismatch repair protein"/>
    <property type="match status" value="1"/>
</dbReference>
<dbReference type="SUPFAM" id="SSF55271">
    <property type="entry name" value="DNA repair protein MutS, domain I"/>
    <property type="match status" value="1"/>
</dbReference>
<dbReference type="InterPro" id="IPR036678">
    <property type="entry name" value="MutS_con_dom_sf"/>
</dbReference>
<feature type="compositionally biased region" description="Acidic residues" evidence="10">
    <location>
        <begin position="308"/>
        <end position="323"/>
    </location>
</feature>
<dbReference type="Gene3D" id="2.30.30.140">
    <property type="match status" value="1"/>
</dbReference>
<dbReference type="InterPro" id="IPR027417">
    <property type="entry name" value="P-loop_NTPase"/>
</dbReference>
<evidence type="ECO:0000256" key="1">
    <source>
        <dbReference type="ARBA" id="ARBA00004123"/>
    </source>
</evidence>
<feature type="domain" description="PWWP" evidence="11">
    <location>
        <begin position="201"/>
        <end position="263"/>
    </location>
</feature>
<evidence type="ECO:0000256" key="5">
    <source>
        <dbReference type="ARBA" id="ARBA00022840"/>
    </source>
</evidence>
<keyword evidence="5" id="KW-0067">ATP-binding</keyword>
<dbReference type="InterPro" id="IPR045076">
    <property type="entry name" value="MutS"/>
</dbReference>
<dbReference type="Gene3D" id="3.40.50.300">
    <property type="entry name" value="P-loop containing nucleotide triphosphate hydrolases"/>
    <property type="match status" value="1"/>
</dbReference>
<dbReference type="Pfam" id="PF01624">
    <property type="entry name" value="MutS_I"/>
    <property type="match status" value="1"/>
</dbReference>
<evidence type="ECO:0000313" key="13">
    <source>
        <dbReference type="Proteomes" id="UP000886611"/>
    </source>
</evidence>
<dbReference type="Proteomes" id="UP000886611">
    <property type="component" value="Unassembled WGS sequence"/>
</dbReference>
<feature type="compositionally biased region" description="Basic residues" evidence="10">
    <location>
        <begin position="409"/>
        <end position="419"/>
    </location>
</feature>
<dbReference type="FunFam" id="1.10.1420.10:FF:000005">
    <property type="entry name" value="DNA mismatch repair protein"/>
    <property type="match status" value="1"/>
</dbReference>
<evidence type="ECO:0000256" key="9">
    <source>
        <dbReference type="ARBA" id="ARBA00073775"/>
    </source>
</evidence>
<dbReference type="GO" id="GO:0051053">
    <property type="term" value="P:negative regulation of DNA metabolic process"/>
    <property type="evidence" value="ECO:0007669"/>
    <property type="project" value="UniProtKB-ARBA"/>
</dbReference>
<feature type="non-terminal residue" evidence="12">
    <location>
        <position position="1477"/>
    </location>
</feature>
<dbReference type="Pfam" id="PF05192">
    <property type="entry name" value="MutS_III"/>
    <property type="match status" value="1"/>
</dbReference>
<dbReference type="InterPro" id="IPR017261">
    <property type="entry name" value="DNA_mismatch_repair_MutS/MSH"/>
</dbReference>
<dbReference type="Pfam" id="PF05190">
    <property type="entry name" value="MutS_IV"/>
    <property type="match status" value="1"/>
</dbReference>
<dbReference type="InterPro" id="IPR016151">
    <property type="entry name" value="DNA_mismatch_repair_MutS_N"/>
</dbReference>
<reference evidence="12 13" key="1">
    <citation type="journal article" date="2021" name="Cell">
        <title>Tracing the genetic footprints of vertebrate landing in non-teleost ray-finned fishes.</title>
        <authorList>
            <person name="Bi X."/>
            <person name="Wang K."/>
            <person name="Yang L."/>
            <person name="Pan H."/>
            <person name="Jiang H."/>
            <person name="Wei Q."/>
            <person name="Fang M."/>
            <person name="Yu H."/>
            <person name="Zhu C."/>
            <person name="Cai Y."/>
            <person name="He Y."/>
            <person name="Gan X."/>
            <person name="Zeng H."/>
            <person name="Yu D."/>
            <person name="Zhu Y."/>
            <person name="Jiang H."/>
            <person name="Qiu Q."/>
            <person name="Yang H."/>
            <person name="Zhang Y.E."/>
            <person name="Wang W."/>
            <person name="Zhu M."/>
            <person name="He S."/>
            <person name="Zhang G."/>
        </authorList>
    </citation>
    <scope>NUCLEOTIDE SEQUENCE [LARGE SCALE GENOMIC DNA]</scope>
    <source>
        <strain evidence="12">Bchr_013</strain>
    </source>
</reference>
<evidence type="ECO:0000256" key="4">
    <source>
        <dbReference type="ARBA" id="ARBA00022763"/>
    </source>
</evidence>
<dbReference type="InterPro" id="IPR007696">
    <property type="entry name" value="DNA_mismatch_repair_MutS_core"/>
</dbReference>
<evidence type="ECO:0000256" key="8">
    <source>
        <dbReference type="ARBA" id="ARBA00073548"/>
    </source>
</evidence>
<dbReference type="GO" id="GO:0005524">
    <property type="term" value="F:ATP binding"/>
    <property type="evidence" value="ECO:0007669"/>
    <property type="project" value="UniProtKB-KW"/>
</dbReference>
<dbReference type="SMART" id="SM00534">
    <property type="entry name" value="MUTSac"/>
    <property type="match status" value="1"/>
</dbReference>
<comment type="subcellular location">
    <subcellularLocation>
        <location evidence="1">Nucleus</location>
    </subcellularLocation>
</comment>
<dbReference type="Pfam" id="PF05188">
    <property type="entry name" value="MutS_II"/>
    <property type="match status" value="1"/>
</dbReference>
<dbReference type="InterPro" id="IPR000432">
    <property type="entry name" value="DNA_mismatch_repair_MutS_C"/>
</dbReference>
<comment type="caution">
    <text evidence="12">The sequence shown here is derived from an EMBL/GenBank/DDBJ whole genome shotgun (WGS) entry which is preliminary data.</text>
</comment>
<accession>A0A8X8BT59</accession>
<dbReference type="NCBIfam" id="NF003810">
    <property type="entry name" value="PRK05399.1"/>
    <property type="match status" value="1"/>
</dbReference>
<evidence type="ECO:0000256" key="3">
    <source>
        <dbReference type="ARBA" id="ARBA00022741"/>
    </source>
</evidence>
<keyword evidence="3" id="KW-0547">Nucleotide-binding</keyword>
<dbReference type="Gene3D" id="3.30.420.110">
    <property type="entry name" value="MutS, connector domain"/>
    <property type="match status" value="1"/>
</dbReference>
<dbReference type="SUPFAM" id="SSF52540">
    <property type="entry name" value="P-loop containing nucleoside triphosphate hydrolases"/>
    <property type="match status" value="1"/>
</dbReference>
<evidence type="ECO:0000259" key="11">
    <source>
        <dbReference type="PROSITE" id="PS50812"/>
    </source>
</evidence>
<dbReference type="InterPro" id="IPR007861">
    <property type="entry name" value="DNA_mismatch_repair_MutS_clamp"/>
</dbReference>
<dbReference type="GO" id="GO:0030983">
    <property type="term" value="F:mismatched DNA binding"/>
    <property type="evidence" value="ECO:0007669"/>
    <property type="project" value="InterPro"/>
</dbReference>
<keyword evidence="7" id="KW-0539">Nucleus</keyword>
<dbReference type="Pfam" id="PF00488">
    <property type="entry name" value="MutS_V"/>
    <property type="match status" value="1"/>
</dbReference>
<feature type="compositionally biased region" description="Acidic residues" evidence="10">
    <location>
        <begin position="378"/>
        <end position="403"/>
    </location>
</feature>
<dbReference type="GO" id="GO:0140664">
    <property type="term" value="F:ATP-dependent DNA damage sensor activity"/>
    <property type="evidence" value="ECO:0007669"/>
    <property type="project" value="InterPro"/>
</dbReference>
<dbReference type="Pfam" id="PF00855">
    <property type="entry name" value="PWWP"/>
    <property type="match status" value="1"/>
</dbReference>
<evidence type="ECO:0000256" key="2">
    <source>
        <dbReference type="ARBA" id="ARBA00006271"/>
    </source>
</evidence>
<feature type="region of interest" description="Disordered" evidence="10">
    <location>
        <begin position="151"/>
        <end position="196"/>
    </location>
</feature>
<evidence type="ECO:0000256" key="7">
    <source>
        <dbReference type="ARBA" id="ARBA00023242"/>
    </source>
</evidence>
<dbReference type="FunFam" id="3.40.1170.10:FF:000002">
    <property type="entry name" value="DNA mismatch repair protein"/>
    <property type="match status" value="1"/>
</dbReference>
<keyword evidence="4" id="KW-0227">DNA damage</keyword>
<dbReference type="SUPFAM" id="SSF48334">
    <property type="entry name" value="DNA repair protein MutS, domain III"/>
    <property type="match status" value="1"/>
</dbReference>
<sequence>MPLPYMFWGSSQGKPNTSPWTLDGSLPGLQWCLGLSQGFMGVGVLCSPVGFRRRHLGVLQQELLDLSGHWFRHTWKCIWISAIMHLQYFLVPNKGSQQPPLSGQSQEEEDKAWRSGGGRERRRKCVVCLVVLAHLGLSCACGDYGEDVHHRSKSSKASSSSPVEADLPSVRKSNTSPKEGAKETPAKQNNGPASTSCPFSPGDLVWARLEGHPWWPCMVYNHPVSSEYLRGQGKSQRVHVHFFDDTPTRGWVSIKYVKQYNGSAASDSKPGGTFFSGKPEIRRAMSLADAAMNDDKEKRLQLAVCTDPSEDEDEPEEVMEVDEQSEHSEEEKEEALKPNKRKTRLTSSGQQKAKRRRIIVESDSDQENTDDEFKPDEAEVSSEECSSGEEEVSEPETEPETDPESPIKPVKHKSKPAKKTVKDTPLVGSSPLQTPKRSPVIAANTKSKLSAFSAPESFESQASTGTSGSSGATVWDHEKLEWLQEERRKDSKRRKSSDPDFDPTTLYVPEDFLNKCTPGMRRWWQLKSEMFDTIIFYKVGKFYELYHMDAVTGVNEMGLMFMKGSWAHSGFPEIGFGRFSDVLVQKSYKVARVEQLETPEMMEARCKTMARPTKFDKVVRRDVCRVITKGTQTYSVLDGAPSESHSKYLLCVKEKADEESSGCQRTYGVCYVDTSVGKFYIGQFEDDRHCSRFRTLVAHYPPAELLFEKNNLSTETRKLLKGCLASVIQEGLSPGSQFWEASKTLKVLAEEDYFKESTKVNGKCEGGLPPTLKGMVSESDTLGLTPKEGYELALSAMGACVFYLKKCLVDQELLSMANFEEYIPVDVEMDKSQTSMSFFAKTRQRMVLDGVTLSNLEILQNVTTGTMEGTLLEKLDSCCTPFGKRLLKQWLCAPLCNTFSIGDRLNAVEDLMAVPDKMSEIRELLKKLPDLERLLSKIHSIGSPLKSKDHPDSQAVLYEETTYSKRKIADFLSAFEGFKVMQTIISIITPALDGFRSVLLKQIVSLREETEEGLFPSLSSELKRWDTAFDHQKARNTGVITPKAGFDPEYDQALADIKNTEGCLQDYLEKQRKRLGCKSVVYWGTGKNRYQMEIPESVTERHVPEEYEVKSTKKGYKRYWTKEIERLFGNLVSSEERRDGALKDCMRRLFYNFDKNYKEWQMAVECVAVLDVLLCLASYSQGGDGPMCRPEVVLPEDGALPFLELRGSRHPCITKTFFGDDFIPNDIFIGCRGDDECEKEEEQASCVLVTGPNMGGKSTLMRQCGLLVILAQLGCYVPAESFRLSPVDRVFTRLGASDRIMAGESTFFVELSETASILHHGSQHSLVLIDELGRGTATYDGTAIASAVVRELAEHIQCRTLFSTHYHSLVEDYSHYPAVRLGHMACMVENECEDPSQETITFLYKFIRGACPKSYGFNAARLASIPEEVIQMGHKKAKEFERSTVSLRVFKKLCLLLEDPKAEVERIISLVKLVHKL</sequence>
<dbReference type="SMART" id="SM00293">
    <property type="entry name" value="PWWP"/>
    <property type="match status" value="1"/>
</dbReference>
<dbReference type="FunFam" id="3.30.420.110:FF:000004">
    <property type="entry name" value="DNA mismatch repair protein"/>
    <property type="match status" value="1"/>
</dbReference>
<feature type="region of interest" description="Disordered" evidence="10">
    <location>
        <begin position="455"/>
        <end position="478"/>
    </location>
</feature>
<dbReference type="CDD" id="cd05837">
    <property type="entry name" value="PWWP_MSH6"/>
    <property type="match status" value="1"/>
</dbReference>
<dbReference type="InterPro" id="IPR007860">
    <property type="entry name" value="DNA_mmatch_repair_MutS_con_dom"/>
</dbReference>
<dbReference type="Gene3D" id="3.40.1170.10">
    <property type="entry name" value="DNA repair protein MutS, domain I"/>
    <property type="match status" value="1"/>
</dbReference>
<feature type="non-terminal residue" evidence="12">
    <location>
        <position position="1"/>
    </location>
</feature>
<dbReference type="SUPFAM" id="SSF63748">
    <property type="entry name" value="Tudor/PWWP/MBT"/>
    <property type="match status" value="1"/>
</dbReference>
<feature type="region of interest" description="Disordered" evidence="10">
    <location>
        <begin position="306"/>
        <end position="440"/>
    </location>
</feature>
<feature type="compositionally biased region" description="Low complexity" evidence="10">
    <location>
        <begin position="462"/>
        <end position="473"/>
    </location>
</feature>
<feature type="compositionally biased region" description="Polar residues" evidence="10">
    <location>
        <begin position="186"/>
        <end position="196"/>
    </location>
</feature>
<dbReference type="PANTHER" id="PTHR11361:SF148">
    <property type="entry name" value="DNA MISMATCH REPAIR PROTEIN MSH6"/>
    <property type="match status" value="1"/>
</dbReference>
<dbReference type="InterPro" id="IPR000313">
    <property type="entry name" value="PWWP_dom"/>
</dbReference>
<dbReference type="GO" id="GO:0032301">
    <property type="term" value="C:MutSalpha complex"/>
    <property type="evidence" value="ECO:0007669"/>
    <property type="project" value="TreeGrafter"/>
</dbReference>
<dbReference type="FunFam" id="3.40.50.300:FF:000645">
    <property type="entry name" value="DNA mismatch repair protein"/>
    <property type="match status" value="1"/>
</dbReference>
<keyword evidence="6" id="KW-0238">DNA-binding</keyword>
<dbReference type="PROSITE" id="PS50812">
    <property type="entry name" value="PWWP"/>
    <property type="match status" value="1"/>
</dbReference>
<gene>
    <name evidence="12" type="primary">Msh6</name>
    <name evidence="12" type="ORF">GTO96_0010277</name>
</gene>
<dbReference type="Gene3D" id="1.10.1420.10">
    <property type="match status" value="2"/>
</dbReference>
<dbReference type="InterPro" id="IPR007695">
    <property type="entry name" value="DNA_mismatch_repair_MutS-lik_N"/>
</dbReference>
<dbReference type="PROSITE" id="PS00486">
    <property type="entry name" value="DNA_MISMATCH_REPAIR_2"/>
    <property type="match status" value="1"/>
</dbReference>
<dbReference type="SMART" id="SM00533">
    <property type="entry name" value="MUTSd"/>
    <property type="match status" value="1"/>
</dbReference>
<name>A0A8X8BT59_POLSE</name>
<proteinExistence type="inferred from homology"/>
<feature type="region of interest" description="Disordered" evidence="10">
    <location>
        <begin position="97"/>
        <end position="116"/>
    </location>
</feature>
<dbReference type="GO" id="GO:0006298">
    <property type="term" value="P:mismatch repair"/>
    <property type="evidence" value="ECO:0007669"/>
    <property type="project" value="InterPro"/>
</dbReference>
<evidence type="ECO:0000256" key="6">
    <source>
        <dbReference type="ARBA" id="ARBA00023125"/>
    </source>
</evidence>
<protein>
    <recommendedName>
        <fullName evidence="8">DNA mismatch repair protein MSH6</fullName>
    </recommendedName>
    <alternativeName>
        <fullName evidence="9">DNA mismatch repair protein Msh6</fullName>
    </alternativeName>
</protein>